<comment type="caution">
    <text evidence="2">The sequence shown here is derived from an EMBL/GenBank/DDBJ whole genome shotgun (WGS) entry which is preliminary data.</text>
</comment>
<evidence type="ECO:0000256" key="1">
    <source>
        <dbReference type="SAM" id="MobiDB-lite"/>
    </source>
</evidence>
<gene>
    <name evidence="2" type="ORF">KKP3000_003981</name>
</gene>
<feature type="region of interest" description="Disordered" evidence="1">
    <location>
        <begin position="1"/>
        <end position="31"/>
    </location>
</feature>
<accession>A0ABV5AF77</accession>
<sequence length="114" mass="13123">MTSSESSMEAQVSQAPHATVPDPHTAPLHPSHQLNVSQLDKAAFLTEILKSRRELMIARQQFEQVSDPLLVDHVVFRIGAAERQLNFLFRLARENDVSFDGLQWEWRDEAWRVD</sequence>
<protein>
    <submittedName>
        <fullName evidence="2">DUF2508 family protein</fullName>
    </submittedName>
</protein>
<dbReference type="Pfam" id="PF10704">
    <property type="entry name" value="DUF2508"/>
    <property type="match status" value="1"/>
</dbReference>
<dbReference type="InterPro" id="IPR019644">
    <property type="entry name" value="DUF2508"/>
</dbReference>
<dbReference type="Proteomes" id="UP001579974">
    <property type="component" value="Unassembled WGS sequence"/>
</dbReference>
<keyword evidence="3" id="KW-1185">Reference proteome</keyword>
<evidence type="ECO:0000313" key="3">
    <source>
        <dbReference type="Proteomes" id="UP001579974"/>
    </source>
</evidence>
<proteinExistence type="predicted"/>
<evidence type="ECO:0000313" key="2">
    <source>
        <dbReference type="EMBL" id="MFB5190515.1"/>
    </source>
</evidence>
<name>A0ABV5AF77_9BACL</name>
<reference evidence="2 3" key="1">
    <citation type="journal article" date="2024" name="Int. J. Mol. Sci.">
        <title>Exploration of Alicyclobacillus spp. Genome in Search of Antibiotic Resistance.</title>
        <authorList>
            <person name="Bucka-Kolendo J."/>
            <person name="Kiousi D.E."/>
            <person name="Dekowska A."/>
            <person name="Mikolajczuk-Szczyrba A."/>
            <person name="Karadedos D.M."/>
            <person name="Michael P."/>
            <person name="Galanis A."/>
            <person name="Sokolowska B."/>
        </authorList>
    </citation>
    <scope>NUCLEOTIDE SEQUENCE [LARGE SCALE GENOMIC DNA]</scope>
    <source>
        <strain evidence="2 3">KKP 3000</strain>
    </source>
</reference>
<dbReference type="RefSeq" id="WP_275474859.1">
    <property type="nucleotide sequence ID" value="NZ_CP162940.1"/>
</dbReference>
<dbReference type="EMBL" id="JBDXSU010000006">
    <property type="protein sequence ID" value="MFB5190515.1"/>
    <property type="molecule type" value="Genomic_DNA"/>
</dbReference>
<organism evidence="2 3">
    <name type="scientific">Alicyclobacillus fastidiosus</name>
    <dbReference type="NCBI Taxonomy" id="392011"/>
    <lineage>
        <taxon>Bacteria</taxon>
        <taxon>Bacillati</taxon>
        <taxon>Bacillota</taxon>
        <taxon>Bacilli</taxon>
        <taxon>Bacillales</taxon>
        <taxon>Alicyclobacillaceae</taxon>
        <taxon>Alicyclobacillus</taxon>
    </lineage>
</organism>
<feature type="compositionally biased region" description="Polar residues" evidence="1">
    <location>
        <begin position="1"/>
        <end position="16"/>
    </location>
</feature>